<feature type="compositionally biased region" description="Polar residues" evidence="1">
    <location>
        <begin position="1220"/>
        <end position="1229"/>
    </location>
</feature>
<feature type="region of interest" description="Disordered" evidence="1">
    <location>
        <begin position="107"/>
        <end position="140"/>
    </location>
</feature>
<evidence type="ECO:0000313" key="3">
    <source>
        <dbReference type="EMBL" id="VDO63319.1"/>
    </source>
</evidence>
<accession>A0A3P7XBM0</accession>
<feature type="compositionally biased region" description="Polar residues" evidence="1">
    <location>
        <begin position="107"/>
        <end position="138"/>
    </location>
</feature>
<organism evidence="3 4">
    <name type="scientific">Schistosoma margrebowiei</name>
    <dbReference type="NCBI Taxonomy" id="48269"/>
    <lineage>
        <taxon>Eukaryota</taxon>
        <taxon>Metazoa</taxon>
        <taxon>Spiralia</taxon>
        <taxon>Lophotrochozoa</taxon>
        <taxon>Platyhelminthes</taxon>
        <taxon>Trematoda</taxon>
        <taxon>Digenea</taxon>
        <taxon>Strigeidida</taxon>
        <taxon>Schistosomatoidea</taxon>
        <taxon>Schistosomatidae</taxon>
        <taxon>Schistosoma</taxon>
    </lineage>
</organism>
<feature type="compositionally biased region" description="Low complexity" evidence="1">
    <location>
        <begin position="923"/>
        <end position="943"/>
    </location>
</feature>
<evidence type="ECO:0000313" key="4">
    <source>
        <dbReference type="Proteomes" id="UP000277204"/>
    </source>
</evidence>
<sequence length="1337" mass="148374">MFIPNFVQSLFAQFSFLLLAILLPRSLEYQCRLMHQWKMKSRSTLEKLSLTSSALARLLISIVPRFVIAKISSPERAIEIYSKSHQNIGLVLINFIVIPSKPLVTQQQKQSADSSHNSTISTTMANSGSKSKTQLNNEEPTEIADRVRLLNRVIHLVDSLALGQQQQTTVGENTMNEQESNNSNTLNKSAKGNEKLFSSLLSSSSSSSTPSQAVSSKLNLVKVYTGGTMVGYATGLGTLEDSDCQNHHSLKASQTTTVNQWSCLINFIERVIVICDQMNQKTKSSPSSSSGRQIYVQAGKFKLNCRHMIDTVTVSHVSCVVDIEDNNNNNSLIMYVRIALHSGSCIFGFVSSQHPVFTLWGEPLETCRQLLLKHQLNHLGSQHFILATDKLISLIPSNLLDPSSVANLHLNANQKTTIENSNLLNQYLFTWCTIDPSNGKIISSAQLQRSAPLVKMLDGRPPFIDRLLHFCTVRSNATINTTTAPANETTTNTSISSNLPYIESTSESNKQVCSLFNIYDQPASMLSNNPVTNGLILSQTSGGDVSRQKQNHACDPIKFNQLSINHHSRHNTSHLPTTNDSNDSNALRTATSIPPDQIALNSVNPVPFNSIHDTLPKVLIPTTTTVGVQQRLANVVEQTNHRRKSQLSSGANVLVNTPTSQFCNPVSSPPPPPPHQRSYPTNITNNNISAELSAHLNTPISCTITQSPVLQSTTVTGTANMHHVNNNERKHNPAPHILKNSQQKCEIPSSNITHKPYEINQGNHKLQPFSPQLEHVTKKNQIHCSTITTTTTTTNRNNNNNLNTPNPLLKPVRPSSYWPVPDESLLSLDQIQTNHQNNNSCNNKEKSTRPISAGITKNFDGIILNILNKPLPEQSLLSSSSKNINDGGQHQHHRPISLSSTDSFLAAERACAYATDGDEDATTDTTYNNNNNNNTYNTTMSNNDKNSQNITCPMSNICNSQSIYDWDHVQNAINQLSSIQNNDHNNHDKNINPNKNFYTFNGIDDDDDDDDEDDVRKHSKTNENSTSHHNPLYTDNDHMFWHQFKESVNIPFFVLLCPNRYESMAESQSNLSDVVNNSAIIKKANRNSRLGLFATSSQVDPRDRFVHQTPITQQQSLGTNQTIGNLNGDMDISKKLIKDPRLFSVIDPSSNNIIHNFVETNGQPINTNGIRFNSASHPMQKNVLDFPDYQRPTSPGGGYSHEKQQSMYPSEIEKSDHSVKQQQLISIKNASHHHSSSPVSGSSSTGHSLASGSRKSDQHHHSYCNNGMMITKTNLNDSKQSSNSSRSNSQCLQSQSNRFTMIETTPRCIDHIIIPNISDTRRTQINNQCLIDEVFSL</sequence>
<dbReference type="EMBL" id="UZAI01001573">
    <property type="protein sequence ID" value="VDO63319.1"/>
    <property type="molecule type" value="Genomic_DNA"/>
</dbReference>
<feature type="region of interest" description="Disordered" evidence="1">
    <location>
        <begin position="791"/>
        <end position="811"/>
    </location>
</feature>
<feature type="domain" description="Guanylate cyclase" evidence="2">
    <location>
        <begin position="336"/>
        <end position="371"/>
    </location>
</feature>
<reference evidence="3 4" key="1">
    <citation type="submission" date="2018-11" db="EMBL/GenBank/DDBJ databases">
        <authorList>
            <consortium name="Pathogen Informatics"/>
        </authorList>
    </citation>
    <scope>NUCLEOTIDE SEQUENCE [LARGE SCALE GENOMIC DNA]</scope>
    <source>
        <strain evidence="3 4">Zambia</strain>
    </source>
</reference>
<feature type="compositionally biased region" description="Low complexity" evidence="1">
    <location>
        <begin position="1276"/>
        <end position="1294"/>
    </location>
</feature>
<proteinExistence type="predicted"/>
<protein>
    <recommendedName>
        <fullName evidence="2">Guanylate cyclase domain-containing protein</fullName>
    </recommendedName>
</protein>
<dbReference type="Proteomes" id="UP000277204">
    <property type="component" value="Unassembled WGS sequence"/>
</dbReference>
<dbReference type="GO" id="GO:0035556">
    <property type="term" value="P:intracellular signal transduction"/>
    <property type="evidence" value="ECO:0007669"/>
    <property type="project" value="InterPro"/>
</dbReference>
<feature type="region of interest" description="Disordered" evidence="1">
    <location>
        <begin position="918"/>
        <end position="943"/>
    </location>
</feature>
<feature type="compositionally biased region" description="Acidic residues" evidence="1">
    <location>
        <begin position="1003"/>
        <end position="1013"/>
    </location>
</feature>
<dbReference type="InterPro" id="IPR001054">
    <property type="entry name" value="A/G_cyclase"/>
</dbReference>
<keyword evidence="4" id="KW-1185">Reference proteome</keyword>
<dbReference type="PROSITE" id="PS50125">
    <property type="entry name" value="GUANYLATE_CYCLASE_2"/>
    <property type="match status" value="1"/>
</dbReference>
<evidence type="ECO:0000256" key="1">
    <source>
        <dbReference type="SAM" id="MobiDB-lite"/>
    </source>
</evidence>
<feature type="compositionally biased region" description="Low complexity" evidence="1">
    <location>
        <begin position="791"/>
        <end position="809"/>
    </location>
</feature>
<dbReference type="GO" id="GO:0009190">
    <property type="term" value="P:cyclic nucleotide biosynthetic process"/>
    <property type="evidence" value="ECO:0007669"/>
    <property type="project" value="InterPro"/>
</dbReference>
<feature type="region of interest" description="Disordered" evidence="1">
    <location>
        <begin position="165"/>
        <end position="189"/>
    </location>
</feature>
<feature type="region of interest" description="Disordered" evidence="1">
    <location>
        <begin position="876"/>
        <end position="896"/>
    </location>
</feature>
<feature type="compositionally biased region" description="Low complexity" evidence="1">
    <location>
        <begin position="1236"/>
        <end position="1253"/>
    </location>
</feature>
<feature type="region of interest" description="Disordered" evidence="1">
    <location>
        <begin position="1184"/>
        <end position="1294"/>
    </location>
</feature>
<feature type="region of interest" description="Disordered" evidence="1">
    <location>
        <begin position="979"/>
        <end position="1031"/>
    </location>
</feature>
<evidence type="ECO:0000259" key="2">
    <source>
        <dbReference type="PROSITE" id="PS50125"/>
    </source>
</evidence>
<gene>
    <name evidence="3" type="ORF">SMRZ_LOCUS4816</name>
</gene>
<name>A0A3P7XBM0_9TREM</name>